<evidence type="ECO:0000256" key="3">
    <source>
        <dbReference type="ARBA" id="ARBA00022729"/>
    </source>
</evidence>
<feature type="compositionally biased region" description="Basic and acidic residues" evidence="5">
    <location>
        <begin position="304"/>
        <end position="329"/>
    </location>
</feature>
<evidence type="ECO:0000313" key="7">
    <source>
        <dbReference type="EMBL" id="AYE35189.1"/>
    </source>
</evidence>
<keyword evidence="2" id="KW-0964">Secreted</keyword>
<dbReference type="Pfam" id="PF00746">
    <property type="entry name" value="Gram_pos_anchor"/>
    <property type="match status" value="1"/>
</dbReference>
<evidence type="ECO:0000313" key="8">
    <source>
        <dbReference type="EMBL" id="USS01785.1"/>
    </source>
</evidence>
<proteinExistence type="predicted"/>
<accession>A0A9N7JM65</accession>
<dbReference type="EMBL" id="CP099799">
    <property type="protein sequence ID" value="USS01785.1"/>
    <property type="molecule type" value="Genomic_DNA"/>
</dbReference>
<dbReference type="EMBL" id="CP023671">
    <property type="protein sequence ID" value="AYE35189.1"/>
    <property type="molecule type" value="Genomic_DNA"/>
</dbReference>
<reference evidence="7 9" key="1">
    <citation type="submission" date="2017-09" db="EMBL/GenBank/DDBJ databases">
        <authorList>
            <person name="Thomas P."/>
            <person name="Seyboldt C."/>
        </authorList>
    </citation>
    <scope>NUCLEOTIDE SEQUENCE [LARGE SCALE GENOMIC DNA]</scope>
    <source>
        <strain evidence="7 9">DSM 7534</strain>
    </source>
</reference>
<keyword evidence="4" id="KW-0572">Peptidoglycan-anchor</keyword>
<evidence type="ECO:0000256" key="2">
    <source>
        <dbReference type="ARBA" id="ARBA00022525"/>
    </source>
</evidence>
<protein>
    <recommendedName>
        <fullName evidence="6">Gram-positive cocci surface proteins LPxTG domain-containing protein</fullName>
    </recommendedName>
</protein>
<keyword evidence="3" id="KW-0732">Signal</keyword>
<dbReference type="GeneID" id="303561523"/>
<evidence type="ECO:0000313" key="10">
    <source>
        <dbReference type="Proteomes" id="UP001055437"/>
    </source>
</evidence>
<keyword evidence="1" id="KW-0134">Cell wall</keyword>
<evidence type="ECO:0000256" key="1">
    <source>
        <dbReference type="ARBA" id="ARBA00022512"/>
    </source>
</evidence>
<evidence type="ECO:0000313" key="9">
    <source>
        <dbReference type="Proteomes" id="UP000280586"/>
    </source>
</evidence>
<feature type="compositionally biased region" description="Basic and acidic residues" evidence="5">
    <location>
        <begin position="198"/>
        <end position="296"/>
    </location>
</feature>
<evidence type="ECO:0000256" key="5">
    <source>
        <dbReference type="SAM" id="MobiDB-lite"/>
    </source>
</evidence>
<dbReference type="KEGG" id="csep:CP523_12575"/>
<feature type="domain" description="Gram-positive cocci surface proteins LPxTG" evidence="6">
    <location>
        <begin position="343"/>
        <end position="377"/>
    </location>
</feature>
<evidence type="ECO:0000256" key="4">
    <source>
        <dbReference type="ARBA" id="ARBA00023088"/>
    </source>
</evidence>
<name>A0A9N7JM65_CLOSE</name>
<dbReference type="AlphaFoldDB" id="A0A9N7JM65"/>
<keyword evidence="10" id="KW-1185">Reference proteome</keyword>
<gene>
    <name evidence="7" type="ORF">CP523_12575</name>
    <name evidence="8" type="ORF">NH397_04960</name>
</gene>
<feature type="region of interest" description="Disordered" evidence="5">
    <location>
        <begin position="194"/>
        <end position="356"/>
    </location>
</feature>
<dbReference type="Proteomes" id="UP000280586">
    <property type="component" value="Chromosome"/>
</dbReference>
<evidence type="ECO:0000259" key="6">
    <source>
        <dbReference type="Pfam" id="PF00746"/>
    </source>
</evidence>
<reference evidence="8" key="2">
    <citation type="submission" date="2022-06" db="EMBL/GenBank/DDBJ databases">
        <authorList>
            <person name="Holder M.E."/>
            <person name="Ajami N.J."/>
            <person name="Petrosino J.F."/>
        </authorList>
    </citation>
    <scope>NUCLEOTIDE SEQUENCE</scope>
    <source>
        <strain evidence="8">RMA 8861</strain>
    </source>
</reference>
<dbReference type="RefSeq" id="WP_120140919.1">
    <property type="nucleotide sequence ID" value="NZ_CP023671.1"/>
</dbReference>
<organism evidence="7 9">
    <name type="scientific">Clostridium septicum</name>
    <dbReference type="NCBI Taxonomy" id="1504"/>
    <lineage>
        <taxon>Bacteria</taxon>
        <taxon>Bacillati</taxon>
        <taxon>Bacillota</taxon>
        <taxon>Clostridia</taxon>
        <taxon>Eubacteriales</taxon>
        <taxon>Clostridiaceae</taxon>
        <taxon>Clostridium</taxon>
    </lineage>
</organism>
<dbReference type="InterPro" id="IPR019931">
    <property type="entry name" value="LPXTG_anchor"/>
</dbReference>
<dbReference type="Proteomes" id="UP001055437">
    <property type="component" value="Chromosome"/>
</dbReference>
<sequence length="377" mass="43289">MIKKKIQKIICTAIATGMVIGVTPICIAEAATNEVINSSKENLEISENDLPELTYAVEEMREAITLVDNANFTEKENYDRLVVFSKSSLDRLRSLGVKNKYAEWIEESGNEVRALTYRIDRVLHAIDNVKVVFSEERKDTLENKENVINTLNLVIYQESESRVLNKITLDKAKEIYNNYYKEFIEESKPKEVVNGAIPKEDENKDNKKEEQPNNEENRQNNADVDNKQDVKNEYDKQDNKDEENKQNVENEDIKKVESKKTNTEKEDSKNENLENKDDKNVKDTESKKTLLEKDNKSNIVDMSVDEKNHPEDTKVNSKKPEIKKPEIKKQKIKYNSAKVNKNNKAKQNKLPNTGKTPVTLISGILALLAGVLTIKRK</sequence>